<dbReference type="EMBL" id="CP009962">
    <property type="protein sequence ID" value="AIY41398.1"/>
    <property type="molecule type" value="Genomic_DNA"/>
</dbReference>
<dbReference type="Proteomes" id="UP000030302">
    <property type="component" value="Chromosome"/>
</dbReference>
<keyword evidence="1" id="KW-0812">Transmembrane</keyword>
<dbReference type="STRING" id="279058.LT85_2240"/>
<gene>
    <name evidence="1" type="ORF">LT85_2240</name>
</gene>
<dbReference type="AlphaFoldDB" id="A0A0A1F9I2"/>
<proteinExistence type="predicted"/>
<dbReference type="OrthoDB" id="8781841at2"/>
<protein>
    <submittedName>
        <fullName evidence="1">Putative secretion system X transmembrane protein 2</fullName>
    </submittedName>
</protein>
<reference evidence="2" key="1">
    <citation type="journal article" date="2014" name="Soil Biol. Biochem.">
        <title>Structure and function of bacterial communities in ageing soils: Insights from the Mendocino ecological staircase.</title>
        <authorList>
            <person name="Uroz S."/>
            <person name="Tech J.J."/>
            <person name="Sawaya N.A."/>
            <person name="Frey-Klett P."/>
            <person name="Leveau J.H.J."/>
        </authorList>
    </citation>
    <scope>NUCLEOTIDE SEQUENCE [LARGE SCALE GENOMIC DNA]</scope>
    <source>
        <strain evidence="2">Cal35</strain>
    </source>
</reference>
<sequence>MDGVKLQWLQRLPDQMSWESKRAASLFMRRCGWSGLVLLVAAASCIAAWQIKRQQVGELVRANTELLAARHTQQQLSSQPLAGNNSNGRSRLKDFEDFLLPHEDIPMVVQELLKLAEAEQLVITRGEYRPQVDQQGQFLRYRMTLPVKGDAQAIYRFLQSALRAQKALALESVQFKRERIEATVVEARIQWVLLTRLPTDSGSRGAHAAVGEL</sequence>
<organism evidence="1 2">
    <name type="scientific">Collimonas arenae</name>
    <dbReference type="NCBI Taxonomy" id="279058"/>
    <lineage>
        <taxon>Bacteria</taxon>
        <taxon>Pseudomonadati</taxon>
        <taxon>Pseudomonadota</taxon>
        <taxon>Betaproteobacteria</taxon>
        <taxon>Burkholderiales</taxon>
        <taxon>Oxalobacteraceae</taxon>
        <taxon>Collimonas</taxon>
    </lineage>
</organism>
<dbReference type="RefSeq" id="WP_038488616.1">
    <property type="nucleotide sequence ID" value="NZ_CP009962.1"/>
</dbReference>
<dbReference type="KEGG" id="care:LT85_2240"/>
<name>A0A0A1F9I2_9BURK</name>
<keyword evidence="1" id="KW-0472">Membrane</keyword>
<evidence type="ECO:0000313" key="1">
    <source>
        <dbReference type="EMBL" id="AIY41398.1"/>
    </source>
</evidence>
<accession>A0A0A1F9I2</accession>
<evidence type="ECO:0000313" key="2">
    <source>
        <dbReference type="Proteomes" id="UP000030302"/>
    </source>
</evidence>
<dbReference type="HOGENOM" id="CLU_115745_0_0_4"/>
<keyword evidence="2" id="KW-1185">Reference proteome</keyword>